<accession>B0CX69</accession>
<evidence type="ECO:0000313" key="1">
    <source>
        <dbReference type="EMBL" id="EDR13201.1"/>
    </source>
</evidence>
<dbReference type="RefSeq" id="XP_001875699.1">
    <property type="nucleotide sequence ID" value="XM_001875664.1"/>
</dbReference>
<evidence type="ECO:0000313" key="2">
    <source>
        <dbReference type="Proteomes" id="UP000001194"/>
    </source>
</evidence>
<name>B0CX69_LACBS</name>
<dbReference type="EMBL" id="DS547093">
    <property type="protein sequence ID" value="EDR13201.1"/>
    <property type="molecule type" value="Genomic_DNA"/>
</dbReference>
<proteinExistence type="predicted"/>
<organism evidence="2">
    <name type="scientific">Laccaria bicolor (strain S238N-H82 / ATCC MYA-4686)</name>
    <name type="common">Bicoloured deceiver</name>
    <name type="synonym">Laccaria laccata var. bicolor</name>
    <dbReference type="NCBI Taxonomy" id="486041"/>
    <lineage>
        <taxon>Eukaryota</taxon>
        <taxon>Fungi</taxon>
        <taxon>Dikarya</taxon>
        <taxon>Basidiomycota</taxon>
        <taxon>Agaricomycotina</taxon>
        <taxon>Agaricomycetes</taxon>
        <taxon>Agaricomycetidae</taxon>
        <taxon>Agaricales</taxon>
        <taxon>Agaricineae</taxon>
        <taxon>Hydnangiaceae</taxon>
        <taxon>Laccaria</taxon>
    </lineage>
</organism>
<dbReference type="Proteomes" id="UP000001194">
    <property type="component" value="Unassembled WGS sequence"/>
</dbReference>
<sequence>MDYGPDWASYDPYKPCHKCLGDALALNAQHVLDVSQPYPGDNIILENTHGVREHFGVRPCFGSKLVLNI</sequence>
<dbReference type="KEGG" id="lbc:LACBIDRAFT_308782"/>
<protein>
    <submittedName>
        <fullName evidence="1">Predicted protein</fullName>
    </submittedName>
</protein>
<gene>
    <name evidence="1" type="ORF">LACBIDRAFT_308782</name>
</gene>
<dbReference type="InParanoid" id="B0CX69"/>
<dbReference type="HOGENOM" id="CLU_2776343_0_0_1"/>
<dbReference type="OrthoDB" id="3205788at2759"/>
<dbReference type="AlphaFoldDB" id="B0CX69"/>
<reference evidence="1 2" key="1">
    <citation type="journal article" date="2008" name="Nature">
        <title>The genome of Laccaria bicolor provides insights into mycorrhizal symbiosis.</title>
        <authorList>
            <person name="Martin F."/>
            <person name="Aerts A."/>
            <person name="Ahren D."/>
            <person name="Brun A."/>
            <person name="Danchin E.G.J."/>
            <person name="Duchaussoy F."/>
            <person name="Gibon J."/>
            <person name="Kohler A."/>
            <person name="Lindquist E."/>
            <person name="Pereda V."/>
            <person name="Salamov A."/>
            <person name="Shapiro H.J."/>
            <person name="Wuyts J."/>
            <person name="Blaudez D."/>
            <person name="Buee M."/>
            <person name="Brokstein P."/>
            <person name="Canbaeck B."/>
            <person name="Cohen D."/>
            <person name="Courty P.E."/>
            <person name="Coutinho P.M."/>
            <person name="Delaruelle C."/>
            <person name="Detter J.C."/>
            <person name="Deveau A."/>
            <person name="DiFazio S."/>
            <person name="Duplessis S."/>
            <person name="Fraissinet-Tachet L."/>
            <person name="Lucic E."/>
            <person name="Frey-Klett P."/>
            <person name="Fourrey C."/>
            <person name="Feussner I."/>
            <person name="Gay G."/>
            <person name="Grimwood J."/>
            <person name="Hoegger P.J."/>
            <person name="Jain P."/>
            <person name="Kilaru S."/>
            <person name="Labbe J."/>
            <person name="Lin Y.C."/>
            <person name="Legue V."/>
            <person name="Le Tacon F."/>
            <person name="Marmeisse R."/>
            <person name="Melayah D."/>
            <person name="Montanini B."/>
            <person name="Muratet M."/>
            <person name="Nehls U."/>
            <person name="Niculita-Hirzel H."/>
            <person name="Oudot-Le Secq M.P."/>
            <person name="Peter M."/>
            <person name="Quesneville H."/>
            <person name="Rajashekar B."/>
            <person name="Reich M."/>
            <person name="Rouhier N."/>
            <person name="Schmutz J."/>
            <person name="Yin T."/>
            <person name="Chalot M."/>
            <person name="Henrissat B."/>
            <person name="Kuees U."/>
            <person name="Lucas S."/>
            <person name="Van de Peer Y."/>
            <person name="Podila G.K."/>
            <person name="Polle A."/>
            <person name="Pukkila P.J."/>
            <person name="Richardson P.M."/>
            <person name="Rouze P."/>
            <person name="Sanders I.R."/>
            <person name="Stajich J.E."/>
            <person name="Tunlid A."/>
            <person name="Tuskan G."/>
            <person name="Grigoriev I.V."/>
        </authorList>
    </citation>
    <scope>NUCLEOTIDE SEQUENCE [LARGE SCALE GENOMIC DNA]</scope>
    <source>
        <strain evidence="2">S238N-H82 / ATCC MYA-4686</strain>
    </source>
</reference>
<keyword evidence="2" id="KW-1185">Reference proteome</keyword>
<dbReference type="GeneID" id="6071615"/>